<sequence>MLRHTCECVYCRDISDSIFPPDNFDYQYEPVDAYFAKLTRGWICKCEFCAVPKLEPEFGALTLLEEQVAAIKAAHETKQHLYHPG</sequence>
<accession>A0A450RTT7</accession>
<reference evidence="1" key="1">
    <citation type="submission" date="2019-02" db="EMBL/GenBank/DDBJ databases">
        <authorList>
            <person name="Gruber-Vodicka R. H."/>
            <person name="Seah K. B. B."/>
        </authorList>
    </citation>
    <scope>NUCLEOTIDE SEQUENCE</scope>
    <source>
        <strain evidence="1">BECK_DK161</strain>
    </source>
</reference>
<evidence type="ECO:0000313" key="1">
    <source>
        <dbReference type="EMBL" id="VFJ42510.1"/>
    </source>
</evidence>
<protein>
    <submittedName>
        <fullName evidence="1">Uncharacterized protein</fullName>
    </submittedName>
</protein>
<proteinExistence type="predicted"/>
<gene>
    <name evidence="1" type="ORF">BECKDK2373C_GA0170839_100146</name>
</gene>
<name>A0A450RTT7_9GAMM</name>
<dbReference type="AlphaFoldDB" id="A0A450RTT7"/>
<organism evidence="1">
    <name type="scientific">Candidatus Kentrum sp. DK</name>
    <dbReference type="NCBI Taxonomy" id="2126562"/>
    <lineage>
        <taxon>Bacteria</taxon>
        <taxon>Pseudomonadati</taxon>
        <taxon>Pseudomonadota</taxon>
        <taxon>Gammaproteobacteria</taxon>
        <taxon>Candidatus Kentrum</taxon>
    </lineage>
</organism>
<dbReference type="EMBL" id="CAADEY010000001">
    <property type="protein sequence ID" value="VFJ42510.1"/>
    <property type="molecule type" value="Genomic_DNA"/>
</dbReference>